<gene>
    <name evidence="1" type="ORF">PARC_a1462</name>
</gene>
<name>A0A290S1Z0_9GAMM</name>
<dbReference type="KEGG" id="part:PARC_a1462"/>
<organism evidence="1 2">
    <name type="scientific">Pseudoalteromonas arctica A 37-1-2</name>
    <dbReference type="NCBI Taxonomy" id="1117313"/>
    <lineage>
        <taxon>Bacteria</taxon>
        <taxon>Pseudomonadati</taxon>
        <taxon>Pseudomonadota</taxon>
        <taxon>Gammaproteobacteria</taxon>
        <taxon>Alteromonadales</taxon>
        <taxon>Pseudoalteromonadaceae</taxon>
        <taxon>Pseudoalteromonas</taxon>
    </lineage>
</organism>
<protein>
    <submittedName>
        <fullName evidence="1">Uncharacterized protein</fullName>
    </submittedName>
</protein>
<dbReference type="AlphaFoldDB" id="A0A290S1Z0"/>
<proteinExistence type="predicted"/>
<reference evidence="1 2" key="1">
    <citation type="journal article" date="2012" name="J. Bacteriol.">
        <title>Genome sequences of type strains of seven species of the marine bacterium Pseudoalteromonas.</title>
        <authorList>
            <person name="Xie B.B."/>
            <person name="Shu Y.L."/>
            <person name="Qin Q.L."/>
            <person name="Rong J.C."/>
            <person name="Zhang X.Y."/>
            <person name="Chen X.L."/>
            <person name="Shi M."/>
            <person name="He H.L."/>
            <person name="Zhou B.C."/>
            <person name="Zhang Y.Z."/>
        </authorList>
    </citation>
    <scope>NUCLEOTIDE SEQUENCE [LARGE SCALE GENOMIC DNA]</scope>
    <source>
        <strain evidence="1 2">A 37-1-2</strain>
    </source>
</reference>
<evidence type="ECO:0000313" key="1">
    <source>
        <dbReference type="EMBL" id="ATC86082.1"/>
    </source>
</evidence>
<sequence length="45" mass="5271">MLSILLKFKQTAMLLRKTISIAALFAHFKLYICGHDELFSRPKYI</sequence>
<dbReference type="Proteomes" id="UP000016505">
    <property type="component" value="Chromosome I"/>
</dbReference>
<accession>A0A290S1Z0</accession>
<evidence type="ECO:0000313" key="2">
    <source>
        <dbReference type="Proteomes" id="UP000016505"/>
    </source>
</evidence>
<dbReference type="EMBL" id="CP011025">
    <property type="protein sequence ID" value="ATC86082.1"/>
    <property type="molecule type" value="Genomic_DNA"/>
</dbReference>